<dbReference type="PANTHER" id="PTHR10151:SF120">
    <property type="entry name" value="BIS(5'-ADENOSYL)-TRIPHOSPHATASE"/>
    <property type="match status" value="1"/>
</dbReference>
<name>A0A0M6ZL76_9HYPH</name>
<protein>
    <submittedName>
        <fullName evidence="1">Phosphoglyceromutase</fullName>
    </submittedName>
</protein>
<sequence>MRKVLLVIMDGAGYASVLSECGYLEGAVRLEQARRWKMHTALPSLSGPMYETIHTGLWPHEHGIVSNEGMRRSSSPNIFSEVHAAGKTTGAVAQEYFHRLYVDQVWDRLRSVEHEDETADIQYGRFYSMEGYGPINAVAPAEIDLCAQTTVLMERHAPDYMLLHSCSADTLGHTFGGDSMEYRRQIWHIDNAMSRAIPLWRSLGYDIVVTADHGMTADHWHGGTVPMATEVPFYLFSDAKAPAETEELSQLGIAASVLTLLGVDLPEGMRESFVSVQ</sequence>
<dbReference type="RefSeq" id="WP_055120256.1">
    <property type="nucleotide sequence ID" value="NZ_CXWA01000009.1"/>
</dbReference>
<proteinExistence type="predicted"/>
<accession>A0A0M6ZL76</accession>
<dbReference type="Gene3D" id="3.40.720.10">
    <property type="entry name" value="Alkaline Phosphatase, subunit A"/>
    <property type="match status" value="1"/>
</dbReference>
<evidence type="ECO:0000313" key="2">
    <source>
        <dbReference type="Proteomes" id="UP000049983"/>
    </source>
</evidence>
<dbReference type="AlphaFoldDB" id="A0A0M6ZL76"/>
<dbReference type="SUPFAM" id="SSF53649">
    <property type="entry name" value="Alkaline phosphatase-like"/>
    <property type="match status" value="1"/>
</dbReference>
<dbReference type="STRING" id="311410.LA5095_05177"/>
<dbReference type="Proteomes" id="UP000049983">
    <property type="component" value="Unassembled WGS sequence"/>
</dbReference>
<dbReference type="OrthoDB" id="8580666at2"/>
<dbReference type="Pfam" id="PF01663">
    <property type="entry name" value="Phosphodiest"/>
    <property type="match status" value="1"/>
</dbReference>
<reference evidence="2" key="1">
    <citation type="submission" date="2015-07" db="EMBL/GenBank/DDBJ databases">
        <authorList>
            <person name="Rodrigo-Torres Lidia"/>
            <person name="Arahal R.David."/>
        </authorList>
    </citation>
    <scope>NUCLEOTIDE SEQUENCE [LARGE SCALE GENOMIC DNA]</scope>
    <source>
        <strain evidence="2">CECT 5096</strain>
    </source>
</reference>
<dbReference type="InterPro" id="IPR017850">
    <property type="entry name" value="Alkaline_phosphatase_core_sf"/>
</dbReference>
<dbReference type="GO" id="GO:0016787">
    <property type="term" value="F:hydrolase activity"/>
    <property type="evidence" value="ECO:0007669"/>
    <property type="project" value="UniProtKB-ARBA"/>
</dbReference>
<organism evidence="1 2">
    <name type="scientific">Roseibium album</name>
    <dbReference type="NCBI Taxonomy" id="311410"/>
    <lineage>
        <taxon>Bacteria</taxon>
        <taxon>Pseudomonadati</taxon>
        <taxon>Pseudomonadota</taxon>
        <taxon>Alphaproteobacteria</taxon>
        <taxon>Hyphomicrobiales</taxon>
        <taxon>Stappiaceae</taxon>
        <taxon>Roseibium</taxon>
    </lineage>
</organism>
<keyword evidence="2" id="KW-1185">Reference proteome</keyword>
<dbReference type="GeneID" id="97672991"/>
<dbReference type="EMBL" id="CXWC01000015">
    <property type="protein sequence ID" value="CTQ78649.1"/>
    <property type="molecule type" value="Genomic_DNA"/>
</dbReference>
<dbReference type="PANTHER" id="PTHR10151">
    <property type="entry name" value="ECTONUCLEOTIDE PYROPHOSPHATASE/PHOSPHODIESTERASE"/>
    <property type="match status" value="1"/>
</dbReference>
<evidence type="ECO:0000313" key="1">
    <source>
        <dbReference type="EMBL" id="CTQ78649.1"/>
    </source>
</evidence>
<gene>
    <name evidence="1" type="ORF">LA5096_05752</name>
</gene>
<dbReference type="InterPro" id="IPR002591">
    <property type="entry name" value="Phosphodiest/P_Trfase"/>
</dbReference>